<evidence type="ECO:0000313" key="5">
    <source>
        <dbReference type="EMBL" id="GGD90958.1"/>
    </source>
</evidence>
<proteinExistence type="inferred from homology"/>
<keyword evidence="6" id="KW-1185">Reference proteome</keyword>
<dbReference type="PANTHER" id="PTHR47151">
    <property type="entry name" value="LEU/ILE/VAL-BINDING ABC TRANSPORTER SUBUNIT"/>
    <property type="match status" value="1"/>
</dbReference>
<comment type="caution">
    <text evidence="5">The sequence shown here is derived from an EMBL/GenBank/DDBJ whole genome shotgun (WGS) entry which is preliminary data.</text>
</comment>
<feature type="signal peptide" evidence="3">
    <location>
        <begin position="1"/>
        <end position="19"/>
    </location>
</feature>
<name>A0A916ZDN4_9HYPH</name>
<sequence>MTVPRALLASLLLATQVQAAEPPRIGVAAPLSGPNAVLGTQLREGARLAARSRAALVEADTACTAEGGRNAANRFVAEKVGIVVGFLCTEALEAALPILRQAGIATLDVGVRADRFTAKRRKTGDLVWRLAPSSHAEADALASLVAARWRDLPFGILDDGSVYARDLADALRQKLEAGGLKPFALDTYRPAEEKQFGLARRLARTGVTHFVVLGERADAAVIARDAAANGQALQLLGGESLLDEPNEAAELPVDTLATAPQDRFPGLTRGVGTDNVERQGYFGPAFAATEIAIAAASNGQPPATALNAERFATGLGPVRFDANGDGDLALFRTFRFNGRDFREETGG</sequence>
<dbReference type="RefSeq" id="WP_188906810.1">
    <property type="nucleotide sequence ID" value="NZ_BMIQ01000001.1"/>
</dbReference>
<accession>A0A916ZDN4</accession>
<dbReference type="Gene3D" id="3.40.50.2300">
    <property type="match status" value="2"/>
</dbReference>
<reference evidence="5" key="1">
    <citation type="journal article" date="2014" name="Int. J. Syst. Evol. Microbiol.">
        <title>Complete genome sequence of Corynebacterium casei LMG S-19264T (=DSM 44701T), isolated from a smear-ripened cheese.</title>
        <authorList>
            <consortium name="US DOE Joint Genome Institute (JGI-PGF)"/>
            <person name="Walter F."/>
            <person name="Albersmeier A."/>
            <person name="Kalinowski J."/>
            <person name="Ruckert C."/>
        </authorList>
    </citation>
    <scope>NUCLEOTIDE SEQUENCE</scope>
    <source>
        <strain evidence="5">CGMCC 1.15367</strain>
    </source>
</reference>
<feature type="chain" id="PRO_5036792679" evidence="3">
    <location>
        <begin position="20"/>
        <end position="347"/>
    </location>
</feature>
<feature type="domain" description="Leucine-binding protein" evidence="4">
    <location>
        <begin position="24"/>
        <end position="252"/>
    </location>
</feature>
<evidence type="ECO:0000259" key="4">
    <source>
        <dbReference type="Pfam" id="PF13458"/>
    </source>
</evidence>
<dbReference type="InterPro" id="IPR028082">
    <property type="entry name" value="Peripla_BP_I"/>
</dbReference>
<evidence type="ECO:0000256" key="2">
    <source>
        <dbReference type="ARBA" id="ARBA00022729"/>
    </source>
</evidence>
<keyword evidence="2 3" id="KW-0732">Signal</keyword>
<organism evidence="5 6">
    <name type="scientific">Aureimonas endophytica</name>
    <dbReference type="NCBI Taxonomy" id="2027858"/>
    <lineage>
        <taxon>Bacteria</taxon>
        <taxon>Pseudomonadati</taxon>
        <taxon>Pseudomonadota</taxon>
        <taxon>Alphaproteobacteria</taxon>
        <taxon>Hyphomicrobiales</taxon>
        <taxon>Aurantimonadaceae</taxon>
        <taxon>Aureimonas</taxon>
    </lineage>
</organism>
<evidence type="ECO:0000313" key="6">
    <source>
        <dbReference type="Proteomes" id="UP000644699"/>
    </source>
</evidence>
<evidence type="ECO:0000256" key="3">
    <source>
        <dbReference type="SAM" id="SignalP"/>
    </source>
</evidence>
<dbReference type="Pfam" id="PF13458">
    <property type="entry name" value="Peripla_BP_6"/>
    <property type="match status" value="1"/>
</dbReference>
<comment type="similarity">
    <text evidence="1">Belongs to the leucine-binding protein family.</text>
</comment>
<reference evidence="5" key="2">
    <citation type="submission" date="2020-09" db="EMBL/GenBank/DDBJ databases">
        <authorList>
            <person name="Sun Q."/>
            <person name="Zhou Y."/>
        </authorList>
    </citation>
    <scope>NUCLEOTIDE SEQUENCE</scope>
    <source>
        <strain evidence="5">CGMCC 1.15367</strain>
    </source>
</reference>
<protein>
    <submittedName>
        <fullName evidence="5">Amino acid-binding protein</fullName>
    </submittedName>
</protein>
<dbReference type="SUPFAM" id="SSF53822">
    <property type="entry name" value="Periplasmic binding protein-like I"/>
    <property type="match status" value="1"/>
</dbReference>
<dbReference type="InterPro" id="IPR028081">
    <property type="entry name" value="Leu-bd"/>
</dbReference>
<evidence type="ECO:0000256" key="1">
    <source>
        <dbReference type="ARBA" id="ARBA00010062"/>
    </source>
</evidence>
<dbReference type="EMBL" id="BMIQ01000001">
    <property type="protein sequence ID" value="GGD90958.1"/>
    <property type="molecule type" value="Genomic_DNA"/>
</dbReference>
<dbReference type="AlphaFoldDB" id="A0A916ZDN4"/>
<dbReference type="Proteomes" id="UP000644699">
    <property type="component" value="Unassembled WGS sequence"/>
</dbReference>
<gene>
    <name evidence="5" type="ORF">GCM10011390_07070</name>
</gene>
<dbReference type="PANTHER" id="PTHR47151:SF2">
    <property type="entry name" value="AMINO ACID BINDING PROTEIN"/>
    <property type="match status" value="1"/>
</dbReference>